<dbReference type="EMBL" id="BDGX01000037">
    <property type="protein sequence ID" value="GAV54268.1"/>
    <property type="molecule type" value="Genomic_DNA"/>
</dbReference>
<dbReference type="InterPro" id="IPR000182">
    <property type="entry name" value="GNAT_dom"/>
</dbReference>
<feature type="domain" description="N-acetyltransferase" evidence="1">
    <location>
        <begin position="31"/>
        <end position="187"/>
    </location>
</feature>
<dbReference type="OrthoDB" id="41238at2759"/>
<dbReference type="GO" id="GO:1990189">
    <property type="term" value="F:protein N-terminal-serine acetyltransferase activity"/>
    <property type="evidence" value="ECO:0007669"/>
    <property type="project" value="TreeGrafter"/>
</dbReference>
<dbReference type="GO" id="GO:0008999">
    <property type="term" value="F:protein-N-terminal-alanine acetyltransferase activity"/>
    <property type="evidence" value="ECO:0007669"/>
    <property type="project" value="TreeGrafter"/>
</dbReference>
<proteinExistence type="predicted"/>
<evidence type="ECO:0000313" key="3">
    <source>
        <dbReference type="Proteomes" id="UP000187013"/>
    </source>
</evidence>
<dbReference type="AlphaFoldDB" id="A0A1Q3AEZ0"/>
<sequence length="235" mass="26867">MTNTSQTVGTVVQGWTTRPLPSKIVLEGSLCTLEPLSGEKHAKDLFKSFKEAGDEFWTYIPIGPFDRLENYRALVDKISASDDVHFAIVSKENGRAVGQLCLMRCDPVNGVIEIGFVLFSPYLKKTTMATEAHYMLMKYVFEGLGYRRYEWKCNSLNGPSRKAALRLGFQYEGTFRQAEVVKGRNRDTQWFSIIDKEWIHCRSAFEKWLNDDNFEGGKQKQALTEIRGRVSADNR</sequence>
<comment type="caution">
    <text evidence="2">The sequence shown here is derived from an EMBL/GenBank/DDBJ whole genome shotgun (WGS) entry which is preliminary data.</text>
</comment>
<dbReference type="PANTHER" id="PTHR43441">
    <property type="entry name" value="RIBOSOMAL-PROTEIN-SERINE ACETYLTRANSFERASE"/>
    <property type="match status" value="1"/>
</dbReference>
<dbReference type="PROSITE" id="PS51186">
    <property type="entry name" value="GNAT"/>
    <property type="match status" value="1"/>
</dbReference>
<gene>
    <name evidence="2" type="ORF">ZYGR_0AK07710</name>
</gene>
<evidence type="ECO:0000313" key="2">
    <source>
        <dbReference type="EMBL" id="GAV54268.1"/>
    </source>
</evidence>
<dbReference type="Proteomes" id="UP000187013">
    <property type="component" value="Unassembled WGS sequence"/>
</dbReference>
<dbReference type="FunFam" id="3.40.630.30:FF:000047">
    <property type="entry name" value="Acetyltransferase, GNAT family"/>
    <property type="match status" value="1"/>
</dbReference>
<evidence type="ECO:0000259" key="1">
    <source>
        <dbReference type="PROSITE" id="PS51186"/>
    </source>
</evidence>
<dbReference type="Gene3D" id="3.40.630.30">
    <property type="match status" value="1"/>
</dbReference>
<name>A0A1Q3AEZ0_ZYGRO</name>
<dbReference type="Pfam" id="PF13302">
    <property type="entry name" value="Acetyltransf_3"/>
    <property type="match status" value="1"/>
</dbReference>
<dbReference type="InterPro" id="IPR051908">
    <property type="entry name" value="Ribosomal_N-acetyltransferase"/>
</dbReference>
<dbReference type="InterPro" id="IPR016181">
    <property type="entry name" value="Acyl_CoA_acyltransferase"/>
</dbReference>
<accession>A0A1Q3AEZ0</accession>
<reference evidence="2 3" key="1">
    <citation type="submission" date="2016-08" db="EMBL/GenBank/DDBJ databases">
        <title>Draft genome sequence of allopolyploid Zygosaccharomyces rouxii.</title>
        <authorList>
            <person name="Watanabe J."/>
            <person name="Uehara K."/>
            <person name="Mogi Y."/>
            <person name="Tsukioka Y."/>
        </authorList>
    </citation>
    <scope>NUCLEOTIDE SEQUENCE [LARGE SCALE GENOMIC DNA]</scope>
    <source>
        <strain evidence="2 3">NBRC 110957</strain>
    </source>
</reference>
<dbReference type="PANTHER" id="PTHR43441:SF2">
    <property type="entry name" value="FAMILY ACETYLTRANSFERASE, PUTATIVE (AFU_ORTHOLOGUE AFUA_7G00850)-RELATED"/>
    <property type="match status" value="1"/>
</dbReference>
<organism evidence="2 3">
    <name type="scientific">Zygosaccharomyces rouxii</name>
    <dbReference type="NCBI Taxonomy" id="4956"/>
    <lineage>
        <taxon>Eukaryota</taxon>
        <taxon>Fungi</taxon>
        <taxon>Dikarya</taxon>
        <taxon>Ascomycota</taxon>
        <taxon>Saccharomycotina</taxon>
        <taxon>Saccharomycetes</taxon>
        <taxon>Saccharomycetales</taxon>
        <taxon>Saccharomycetaceae</taxon>
        <taxon>Zygosaccharomyces</taxon>
    </lineage>
</organism>
<protein>
    <recommendedName>
        <fullName evidence="1">N-acetyltransferase domain-containing protein</fullName>
    </recommendedName>
</protein>
<dbReference type="SUPFAM" id="SSF55729">
    <property type="entry name" value="Acyl-CoA N-acyltransferases (Nat)"/>
    <property type="match status" value="1"/>
</dbReference>